<protein>
    <submittedName>
        <fullName evidence="1">Uncharacterized protein</fullName>
    </submittedName>
</protein>
<organism evidence="1 2">
    <name type="scientific">Synechococcus phage ACG-2014h</name>
    <dbReference type="NCBI Taxonomy" id="1340810"/>
    <lineage>
        <taxon>Viruses</taxon>
        <taxon>Duplodnaviria</taxon>
        <taxon>Heunggongvirae</taxon>
        <taxon>Uroviricota</taxon>
        <taxon>Caudoviricetes</taxon>
        <taxon>Pantevenvirales</taxon>
        <taxon>Kyanoviridae</taxon>
        <taxon>Sedonavirus</taxon>
        <taxon>Sedonavirus tusconh</taxon>
    </lineage>
</organism>
<dbReference type="Proteomes" id="UP000018808">
    <property type="component" value="Segment"/>
</dbReference>
<evidence type="ECO:0000313" key="1">
    <source>
        <dbReference type="EMBL" id="AHB80611.1"/>
    </source>
</evidence>
<proteinExistence type="predicted"/>
<gene>
    <name evidence="1" type="ORF">S-MbCM7_197</name>
</gene>
<dbReference type="EMBL" id="KF156338">
    <property type="protein sequence ID" value="AHB80611.1"/>
    <property type="molecule type" value="Genomic_DNA"/>
</dbReference>
<sequence length="89" mass="9489">MNVVKLLGEATLLSDTPDNIDSGERILLQHNHNGGNSHLVTVKNVGGDVIGSVYVAPHRPLVIDKERTDTIEVASSVTDLYATSIAHMG</sequence>
<accession>V5URK1</accession>
<keyword evidence="2" id="KW-1185">Reference proteome</keyword>
<dbReference type="GeneID" id="18504773"/>
<evidence type="ECO:0000313" key="2">
    <source>
        <dbReference type="Proteomes" id="UP000018808"/>
    </source>
</evidence>
<dbReference type="RefSeq" id="YP_009008331.1">
    <property type="nucleotide sequence ID" value="NC_023587.1"/>
</dbReference>
<name>V5URK1_9CAUD</name>
<dbReference type="OrthoDB" id="34872at10239"/>
<reference evidence="1 2" key="1">
    <citation type="journal article" date="2014" name="Nature">
        <title>Viral tagging reveals discrete populations in Synechococcus viral genome sequence space.</title>
        <authorList>
            <person name="Deng L."/>
            <person name="Ignacio Espinoza J.C."/>
            <person name="Gregory A.C."/>
            <person name="Poulos B.T."/>
            <person name="Weitz J.S."/>
            <person name="Hugenholtz P."/>
            <person name="Sullivan M.B."/>
        </authorList>
    </citation>
    <scope>NUCLEOTIDE SEQUENCE [LARGE SCALE GENOMIC DNA]</scope>
</reference>
<dbReference type="KEGG" id="vg:18504773"/>